<sequence>MELYFFSVTKDFIPCASTRVLFVKKRRLKLVSLLDEESEVQVRLARSGASWAGGLSAGGGSPRASRRDPSILKGGSFRARRHAEAPAVTFNVENEEDSDEGQITFSARPRPAVQYRAQAHEPPRAPRTRPSSLLVAGEEAPEAEERLSARSRSVEDSTKTDSPIVDLKLRSLKRTAEILKKVGSAEGLTRLKDKIMSRGNGSRERSPPRDEPGSDDESAPLVSSPTTVATVSELHRRSASSSSSSPLDLASNSRTYPTSPTKKMIGIECRDRSLQDVTASTDFSPRSDITDLESPREGTTEFDHLPECKSTDGKSLTKARVDRVDSGSSLSNMVEPYNMYLLSHGTSENSRALWRQNALDSGPPWPWDDEPDSAV</sequence>
<feature type="region of interest" description="Disordered" evidence="1">
    <location>
        <begin position="190"/>
        <end position="330"/>
    </location>
</feature>
<dbReference type="Proteomes" id="UP000837857">
    <property type="component" value="Chromosome 7"/>
</dbReference>
<feature type="region of interest" description="Disordered" evidence="1">
    <location>
        <begin position="51"/>
        <end position="77"/>
    </location>
</feature>
<feature type="compositionally biased region" description="Polar residues" evidence="1">
    <location>
        <begin position="221"/>
        <end position="230"/>
    </location>
</feature>
<accession>A0ABN8J1K5</accession>
<evidence type="ECO:0000256" key="1">
    <source>
        <dbReference type="SAM" id="MobiDB-lite"/>
    </source>
</evidence>
<reference evidence="2" key="1">
    <citation type="submission" date="2022-03" db="EMBL/GenBank/DDBJ databases">
        <authorList>
            <person name="Martin H S."/>
        </authorList>
    </citation>
    <scope>NUCLEOTIDE SEQUENCE</scope>
</reference>
<feature type="non-terminal residue" evidence="2">
    <location>
        <position position="1"/>
    </location>
</feature>
<protein>
    <submittedName>
        <fullName evidence="2">Uncharacterized protein</fullName>
    </submittedName>
</protein>
<feature type="region of interest" description="Disordered" evidence="1">
    <location>
        <begin position="353"/>
        <end position="375"/>
    </location>
</feature>
<feature type="compositionally biased region" description="Low complexity" evidence="1">
    <location>
        <begin position="239"/>
        <end position="254"/>
    </location>
</feature>
<dbReference type="EMBL" id="OW152819">
    <property type="protein sequence ID" value="CAH2073754.1"/>
    <property type="molecule type" value="Genomic_DNA"/>
</dbReference>
<gene>
    <name evidence="2" type="ORF">IPOD504_LOCUS15774</name>
</gene>
<organism evidence="2 3">
    <name type="scientific">Iphiclides podalirius</name>
    <name type="common">scarce swallowtail</name>
    <dbReference type="NCBI Taxonomy" id="110791"/>
    <lineage>
        <taxon>Eukaryota</taxon>
        <taxon>Metazoa</taxon>
        <taxon>Ecdysozoa</taxon>
        <taxon>Arthropoda</taxon>
        <taxon>Hexapoda</taxon>
        <taxon>Insecta</taxon>
        <taxon>Pterygota</taxon>
        <taxon>Neoptera</taxon>
        <taxon>Endopterygota</taxon>
        <taxon>Lepidoptera</taxon>
        <taxon>Glossata</taxon>
        <taxon>Ditrysia</taxon>
        <taxon>Papilionoidea</taxon>
        <taxon>Papilionidae</taxon>
        <taxon>Papilioninae</taxon>
        <taxon>Iphiclides</taxon>
    </lineage>
</organism>
<feature type="compositionally biased region" description="Basic and acidic residues" evidence="1">
    <location>
        <begin position="190"/>
        <end position="212"/>
    </location>
</feature>
<evidence type="ECO:0000313" key="2">
    <source>
        <dbReference type="EMBL" id="CAH2073754.1"/>
    </source>
</evidence>
<keyword evidence="3" id="KW-1185">Reference proteome</keyword>
<feature type="compositionally biased region" description="Basic and acidic residues" evidence="1">
    <location>
        <begin position="143"/>
        <end position="159"/>
    </location>
</feature>
<feature type="region of interest" description="Disordered" evidence="1">
    <location>
        <begin position="94"/>
        <end position="161"/>
    </location>
</feature>
<name>A0ABN8J1K5_9NEOP</name>
<proteinExistence type="predicted"/>
<feature type="compositionally biased region" description="Polar residues" evidence="1">
    <location>
        <begin position="275"/>
        <end position="284"/>
    </location>
</feature>
<evidence type="ECO:0000313" key="3">
    <source>
        <dbReference type="Proteomes" id="UP000837857"/>
    </source>
</evidence>
<feature type="compositionally biased region" description="Basic and acidic residues" evidence="1">
    <location>
        <begin position="293"/>
        <end position="312"/>
    </location>
</feature>